<proteinExistence type="predicted"/>
<dbReference type="EMBL" id="PCST01000033">
    <property type="protein sequence ID" value="PIP55573.1"/>
    <property type="molecule type" value="Genomic_DNA"/>
</dbReference>
<comment type="caution">
    <text evidence="2">The sequence shown here is derived from an EMBL/GenBank/DDBJ whole genome shotgun (WGS) entry which is preliminary data.</text>
</comment>
<feature type="compositionally biased region" description="Basic and acidic residues" evidence="1">
    <location>
        <begin position="16"/>
        <end position="29"/>
    </location>
</feature>
<evidence type="ECO:0000256" key="1">
    <source>
        <dbReference type="SAM" id="MobiDB-lite"/>
    </source>
</evidence>
<protein>
    <submittedName>
        <fullName evidence="2">Uncharacterized protein</fullName>
    </submittedName>
</protein>
<gene>
    <name evidence="2" type="ORF">COX06_02515</name>
</gene>
<name>A0A2H0BD16_9BACT</name>
<feature type="region of interest" description="Disordered" evidence="1">
    <location>
        <begin position="1"/>
        <end position="29"/>
    </location>
</feature>
<dbReference type="Proteomes" id="UP000229794">
    <property type="component" value="Unassembled WGS sequence"/>
</dbReference>
<organism evidence="2 3">
    <name type="scientific">Candidatus Zambryskibacteria bacterium CG22_combo_CG10-13_8_21_14_all_42_17</name>
    <dbReference type="NCBI Taxonomy" id="1975118"/>
    <lineage>
        <taxon>Bacteria</taxon>
        <taxon>Candidatus Zambryskiibacteriota</taxon>
    </lineage>
</organism>
<sequence length="76" mass="8173">MIKVVSESACGEATEGEVKEPECNLRDPHSHIGSRAIAGALARMSRTSNDSQGFQCALSPASWQQWGDWDNGHADS</sequence>
<accession>A0A2H0BD16</accession>
<reference evidence="2 3" key="1">
    <citation type="submission" date="2017-09" db="EMBL/GenBank/DDBJ databases">
        <title>Depth-based differentiation of microbial function through sediment-hosted aquifers and enrichment of novel symbionts in the deep terrestrial subsurface.</title>
        <authorList>
            <person name="Probst A.J."/>
            <person name="Ladd B."/>
            <person name="Jarett J.K."/>
            <person name="Geller-Mcgrath D.E."/>
            <person name="Sieber C.M."/>
            <person name="Emerson J.B."/>
            <person name="Anantharaman K."/>
            <person name="Thomas B.C."/>
            <person name="Malmstrom R."/>
            <person name="Stieglmeier M."/>
            <person name="Klingl A."/>
            <person name="Woyke T."/>
            <person name="Ryan C.M."/>
            <person name="Banfield J.F."/>
        </authorList>
    </citation>
    <scope>NUCLEOTIDE SEQUENCE [LARGE SCALE GENOMIC DNA]</scope>
    <source>
        <strain evidence="2">CG22_combo_CG10-13_8_21_14_all_42_17</strain>
    </source>
</reference>
<dbReference type="AlphaFoldDB" id="A0A2H0BD16"/>
<evidence type="ECO:0000313" key="2">
    <source>
        <dbReference type="EMBL" id="PIP55573.1"/>
    </source>
</evidence>
<evidence type="ECO:0000313" key="3">
    <source>
        <dbReference type="Proteomes" id="UP000229794"/>
    </source>
</evidence>